<evidence type="ECO:0000256" key="5">
    <source>
        <dbReference type="ARBA" id="ARBA00022840"/>
    </source>
</evidence>
<dbReference type="SUPFAM" id="SSF56112">
    <property type="entry name" value="Protein kinase-like (PK-like)"/>
    <property type="match status" value="1"/>
</dbReference>
<dbReference type="Pfam" id="PF00069">
    <property type="entry name" value="Pkinase"/>
    <property type="match status" value="1"/>
</dbReference>
<dbReference type="EMBL" id="PVWJ01000056">
    <property type="protein sequence ID" value="PSB02566.1"/>
    <property type="molecule type" value="Genomic_DNA"/>
</dbReference>
<keyword evidence="4" id="KW-0418">Kinase</keyword>
<reference evidence="10 11" key="1">
    <citation type="submission" date="2018-02" db="EMBL/GenBank/DDBJ databases">
        <authorList>
            <person name="Cohen D.B."/>
            <person name="Kent A.D."/>
        </authorList>
    </citation>
    <scope>NUCLEOTIDE SEQUENCE [LARGE SCALE GENOMIC DNA]</scope>
    <source>
        <strain evidence="10 11">CCAP 1448/3</strain>
    </source>
</reference>
<dbReference type="EC" id="2.7.11.1" evidence="1"/>
<evidence type="ECO:0000256" key="8">
    <source>
        <dbReference type="SAM" id="Phobius"/>
    </source>
</evidence>
<evidence type="ECO:0000256" key="1">
    <source>
        <dbReference type="ARBA" id="ARBA00012513"/>
    </source>
</evidence>
<dbReference type="CDD" id="cd14014">
    <property type="entry name" value="STKc_PknB_like"/>
    <property type="match status" value="1"/>
</dbReference>
<dbReference type="Proteomes" id="UP000238762">
    <property type="component" value="Unassembled WGS sequence"/>
</dbReference>
<dbReference type="AlphaFoldDB" id="A0A2T1C2R6"/>
<organism evidence="10 11">
    <name type="scientific">Merismopedia glauca CCAP 1448/3</name>
    <dbReference type="NCBI Taxonomy" id="1296344"/>
    <lineage>
        <taxon>Bacteria</taxon>
        <taxon>Bacillati</taxon>
        <taxon>Cyanobacteriota</taxon>
        <taxon>Cyanophyceae</taxon>
        <taxon>Synechococcales</taxon>
        <taxon>Merismopediaceae</taxon>
        <taxon>Merismopedia</taxon>
    </lineage>
</organism>
<reference evidence="10 11" key="2">
    <citation type="submission" date="2018-03" db="EMBL/GenBank/DDBJ databases">
        <title>The ancient ancestry and fast evolution of plastids.</title>
        <authorList>
            <person name="Moore K.R."/>
            <person name="Magnabosco C."/>
            <person name="Momper L."/>
            <person name="Gold D.A."/>
            <person name="Bosak T."/>
            <person name="Fournier G.P."/>
        </authorList>
    </citation>
    <scope>NUCLEOTIDE SEQUENCE [LARGE SCALE GENOMIC DNA]</scope>
    <source>
        <strain evidence="10 11">CCAP 1448/3</strain>
    </source>
</reference>
<evidence type="ECO:0000256" key="6">
    <source>
        <dbReference type="PROSITE-ProRule" id="PRU10141"/>
    </source>
</evidence>
<name>A0A2T1C2R6_9CYAN</name>
<dbReference type="PROSITE" id="PS50011">
    <property type="entry name" value="PROTEIN_KINASE_DOM"/>
    <property type="match status" value="1"/>
</dbReference>
<keyword evidence="8" id="KW-0812">Transmembrane</keyword>
<keyword evidence="11" id="KW-1185">Reference proteome</keyword>
<dbReference type="Gene3D" id="1.10.510.10">
    <property type="entry name" value="Transferase(Phosphotransferase) domain 1"/>
    <property type="match status" value="1"/>
</dbReference>
<dbReference type="PANTHER" id="PTHR43289:SF6">
    <property type="entry name" value="SERINE_THREONINE-PROTEIN KINASE NEKL-3"/>
    <property type="match status" value="1"/>
</dbReference>
<dbReference type="RefSeq" id="WP_106289011.1">
    <property type="nucleotide sequence ID" value="NZ_CAWNTC010000054.1"/>
</dbReference>
<evidence type="ECO:0000256" key="4">
    <source>
        <dbReference type="ARBA" id="ARBA00022777"/>
    </source>
</evidence>
<keyword evidence="2" id="KW-0808">Transferase</keyword>
<feature type="region of interest" description="Disordered" evidence="7">
    <location>
        <begin position="362"/>
        <end position="385"/>
    </location>
</feature>
<dbReference type="PROSITE" id="PS00107">
    <property type="entry name" value="PROTEIN_KINASE_ATP"/>
    <property type="match status" value="1"/>
</dbReference>
<dbReference type="InterPro" id="IPR017441">
    <property type="entry name" value="Protein_kinase_ATP_BS"/>
</dbReference>
<dbReference type="OrthoDB" id="581647at2"/>
<keyword evidence="5 6" id="KW-0067">ATP-binding</keyword>
<dbReference type="InterPro" id="IPR000719">
    <property type="entry name" value="Prot_kinase_dom"/>
</dbReference>
<dbReference type="GO" id="GO:0005524">
    <property type="term" value="F:ATP binding"/>
    <property type="evidence" value="ECO:0007669"/>
    <property type="project" value="UniProtKB-UniRule"/>
</dbReference>
<keyword evidence="8" id="KW-0472">Membrane</keyword>
<gene>
    <name evidence="10" type="ORF">C7B64_12615</name>
</gene>
<keyword evidence="8" id="KW-1133">Transmembrane helix</keyword>
<comment type="caution">
    <text evidence="10">The sequence shown here is derived from an EMBL/GenBank/DDBJ whole genome shotgun (WGS) entry which is preliminary data.</text>
</comment>
<evidence type="ECO:0000313" key="10">
    <source>
        <dbReference type="EMBL" id="PSB02566.1"/>
    </source>
</evidence>
<evidence type="ECO:0000313" key="11">
    <source>
        <dbReference type="Proteomes" id="UP000238762"/>
    </source>
</evidence>
<dbReference type="Gene3D" id="3.30.200.20">
    <property type="entry name" value="Phosphorylase Kinase, domain 1"/>
    <property type="match status" value="1"/>
</dbReference>
<keyword evidence="3 6" id="KW-0547">Nucleotide-binding</keyword>
<proteinExistence type="predicted"/>
<protein>
    <recommendedName>
        <fullName evidence="1">non-specific serine/threonine protein kinase</fullName>
        <ecNumber evidence="1">2.7.11.1</ecNumber>
    </recommendedName>
</protein>
<evidence type="ECO:0000259" key="9">
    <source>
        <dbReference type="PROSITE" id="PS50011"/>
    </source>
</evidence>
<evidence type="ECO:0000256" key="2">
    <source>
        <dbReference type="ARBA" id="ARBA00022679"/>
    </source>
</evidence>
<evidence type="ECO:0000256" key="3">
    <source>
        <dbReference type="ARBA" id="ARBA00022741"/>
    </source>
</evidence>
<dbReference type="InterPro" id="IPR011009">
    <property type="entry name" value="Kinase-like_dom_sf"/>
</dbReference>
<accession>A0A2T1C2R6</accession>
<dbReference type="PANTHER" id="PTHR43289">
    <property type="entry name" value="MITOGEN-ACTIVATED PROTEIN KINASE KINASE KINASE 20-RELATED"/>
    <property type="match status" value="1"/>
</dbReference>
<feature type="domain" description="Protein kinase" evidence="9">
    <location>
        <begin position="14"/>
        <end position="286"/>
    </location>
</feature>
<dbReference type="GO" id="GO:0004674">
    <property type="term" value="F:protein serine/threonine kinase activity"/>
    <property type="evidence" value="ECO:0007669"/>
    <property type="project" value="UniProtKB-EC"/>
</dbReference>
<sequence>MNIIHRTVLNQGKYVLRAKIGRGVFSITYRATQTESGETVVIKTLSDTIYKNRDLEAVSSNFLDIVPKFIACQHPHLAKIIDYFDEEGRPYVVQEYVTGKNLAELISAENPLPVTVAINYIRQLASAVRTLHQHGLLHQDIRPHNIMKIKGTESLVLGELAIATSLHPMLQQTHAKLQAAGYAPLERYQPSGNMTPASDIYSLAATLYFFLTGTNPVPAPVREEYSRIQPPHPQGSLGDPLLLPALRKAQPKIKSAIELAIWRGLELDPQKRPQSVKAWLAMLPRLAYPSQEQALSKKQLLDKLRPEKVALFGAKNPVTADLIPSEPPYHPEPEIQDQIVTLPVPENDVPYKAEIKEVNSQISTEEAQFTSTLEPKPEYTQNPKQRSPWMGLLLTLAIGLSTGMGFGLALRQNRPTEPGETILHTEQSFPNRSPWPIQETPAIIRRRNSSQ</sequence>
<feature type="binding site" evidence="6">
    <location>
        <position position="43"/>
    </location>
    <ligand>
        <name>ATP</name>
        <dbReference type="ChEBI" id="CHEBI:30616"/>
    </ligand>
</feature>
<feature type="transmembrane region" description="Helical" evidence="8">
    <location>
        <begin position="389"/>
        <end position="410"/>
    </location>
</feature>
<evidence type="ECO:0000256" key="7">
    <source>
        <dbReference type="SAM" id="MobiDB-lite"/>
    </source>
</evidence>